<evidence type="ECO:0000313" key="1">
    <source>
        <dbReference type="EMBL" id="JAH71687.1"/>
    </source>
</evidence>
<dbReference type="EMBL" id="GBXM01036890">
    <property type="protein sequence ID" value="JAH71687.1"/>
    <property type="molecule type" value="Transcribed_RNA"/>
</dbReference>
<accession>A0A0E9V0V5</accession>
<reference evidence="1" key="2">
    <citation type="journal article" date="2015" name="Fish Shellfish Immunol.">
        <title>Early steps in the European eel (Anguilla anguilla)-Vibrio vulnificus interaction in the gills: Role of the RtxA13 toxin.</title>
        <authorList>
            <person name="Callol A."/>
            <person name="Pajuelo D."/>
            <person name="Ebbesson L."/>
            <person name="Teles M."/>
            <person name="MacKenzie S."/>
            <person name="Amaro C."/>
        </authorList>
    </citation>
    <scope>NUCLEOTIDE SEQUENCE</scope>
</reference>
<reference evidence="1" key="1">
    <citation type="submission" date="2014-11" db="EMBL/GenBank/DDBJ databases">
        <authorList>
            <person name="Amaro Gonzalez C."/>
        </authorList>
    </citation>
    <scope>NUCLEOTIDE SEQUENCE</scope>
</reference>
<name>A0A0E9V0V5_ANGAN</name>
<organism evidence="1">
    <name type="scientific">Anguilla anguilla</name>
    <name type="common">European freshwater eel</name>
    <name type="synonym">Muraena anguilla</name>
    <dbReference type="NCBI Taxonomy" id="7936"/>
    <lineage>
        <taxon>Eukaryota</taxon>
        <taxon>Metazoa</taxon>
        <taxon>Chordata</taxon>
        <taxon>Craniata</taxon>
        <taxon>Vertebrata</taxon>
        <taxon>Euteleostomi</taxon>
        <taxon>Actinopterygii</taxon>
        <taxon>Neopterygii</taxon>
        <taxon>Teleostei</taxon>
        <taxon>Anguilliformes</taxon>
        <taxon>Anguillidae</taxon>
        <taxon>Anguilla</taxon>
    </lineage>
</organism>
<sequence length="64" mass="7112">MSVMNMVQKMHSVSQDLYLVAGESVPFINIETLPQSSDILHYDTVIPPSEYTYLCSGATMLLAM</sequence>
<proteinExistence type="predicted"/>
<dbReference type="AlphaFoldDB" id="A0A0E9V0V5"/>
<protein>
    <submittedName>
        <fullName evidence="1">Uncharacterized protein</fullName>
    </submittedName>
</protein>